<keyword evidence="3" id="KW-1185">Reference proteome</keyword>
<evidence type="ECO:0000313" key="2">
    <source>
        <dbReference type="EMBL" id="CAK0865626.1"/>
    </source>
</evidence>
<feature type="compositionally biased region" description="Low complexity" evidence="1">
    <location>
        <begin position="343"/>
        <end position="369"/>
    </location>
</feature>
<proteinExistence type="predicted"/>
<feature type="region of interest" description="Disordered" evidence="1">
    <location>
        <begin position="337"/>
        <end position="384"/>
    </location>
</feature>
<feature type="compositionally biased region" description="Acidic residues" evidence="1">
    <location>
        <begin position="309"/>
        <end position="323"/>
    </location>
</feature>
<comment type="caution">
    <text evidence="2">The sequence shown here is derived from an EMBL/GenBank/DDBJ whole genome shotgun (WGS) entry which is preliminary data.</text>
</comment>
<feature type="compositionally biased region" description="Low complexity" evidence="1">
    <location>
        <begin position="1265"/>
        <end position="1281"/>
    </location>
</feature>
<feature type="compositionally biased region" description="Low complexity" evidence="1">
    <location>
        <begin position="1"/>
        <end position="16"/>
    </location>
</feature>
<accession>A0ABN9V101</accession>
<feature type="region of interest" description="Disordered" evidence="1">
    <location>
        <begin position="1240"/>
        <end position="1281"/>
    </location>
</feature>
<evidence type="ECO:0008006" key="4">
    <source>
        <dbReference type="Google" id="ProtNLM"/>
    </source>
</evidence>
<organism evidence="2 3">
    <name type="scientific">Prorocentrum cordatum</name>
    <dbReference type="NCBI Taxonomy" id="2364126"/>
    <lineage>
        <taxon>Eukaryota</taxon>
        <taxon>Sar</taxon>
        <taxon>Alveolata</taxon>
        <taxon>Dinophyceae</taxon>
        <taxon>Prorocentrales</taxon>
        <taxon>Prorocentraceae</taxon>
        <taxon>Prorocentrum</taxon>
    </lineage>
</organism>
<reference evidence="2" key="1">
    <citation type="submission" date="2023-10" db="EMBL/GenBank/DDBJ databases">
        <authorList>
            <person name="Chen Y."/>
            <person name="Shah S."/>
            <person name="Dougan E. K."/>
            <person name="Thang M."/>
            <person name="Chan C."/>
        </authorList>
    </citation>
    <scope>NUCLEOTIDE SEQUENCE [LARGE SCALE GENOMIC DNA]</scope>
</reference>
<evidence type="ECO:0000256" key="1">
    <source>
        <dbReference type="SAM" id="MobiDB-lite"/>
    </source>
</evidence>
<dbReference type="EMBL" id="CAUYUJ010016469">
    <property type="protein sequence ID" value="CAK0865626.1"/>
    <property type="molecule type" value="Genomic_DNA"/>
</dbReference>
<protein>
    <recommendedName>
        <fullName evidence="4">PARP</fullName>
    </recommendedName>
</protein>
<feature type="region of interest" description="Disordered" evidence="1">
    <location>
        <begin position="1"/>
        <end position="24"/>
    </location>
</feature>
<feature type="region of interest" description="Disordered" evidence="1">
    <location>
        <begin position="280"/>
        <end position="323"/>
    </location>
</feature>
<name>A0ABN9V101_9DINO</name>
<sequence length="1281" mass="139377">MVAHSMTSSAETASSSGGRGSQVALEKGPRLINGVMYIKIKRCEGCGLTNADENPVTDAKSPLSAGPTVVWKGGTSTNPSGPSCQLCFLAWALGGFADTHGWDWTAFVRALKDSKDGPQLMTEWLACYKYCLDHAAELPSRCGKRYMVTRMSNHHRSHRVSDWVFAVWGGKLTDVRQAAVKSFKTTQKKTKVPYMLKEKELFEQQFPGRIEREGLKVQTKFLEGKWREVVAIRQIEEGAWMLDLEEIVGATVEETHLEAGTAIRANQAQDTFQHLAKKARFTKEEQEGAASFQAAAVPEEDEAPKAEIGEEPGSDAESNDDGLDDLAMLTSCVLDEATDPAKAKPTATKSAGTSSGATGVRAQGRRPTTTGGGPPPTPPSVKRDRVAEALADATAVASPQESDELQQVRKKFRGKTADELLEPHGWKLLQDSVEKAKVNMEAAPFNTPLLGPQRDSFEKANKDMRKEMGVTQKAIVSLDIKTKKWVGCPSCVNVAVAGIRNVSKAIVDALDAFDVKKSTQTHGGDSTRMETAMSALEDIKLKPCPAFRVLFFRERAADHIRFKHYDDFASVVGSTGYLHEHLQGDDWRDQRFNIAADVIVEAIQVTLKHSKLADASADDESAGDLLYALTLGPNKLEAPAALPEKDVNDLNVLANAFSSKACESPTERVEAINKVNTIDTGILTTILRDPECKALLKAKSDAATEQTTSSGCSATLNSHLDKMNGRIYSSVDRAEFFRAVAQFIKRMIDAPGDKAMEVKGKRVFEVLLMNGERGLTELEKKHAAAVGRVADQSLPKDKCIFELRVAMQESSDLDRKHHVDVASIVSECVKHHNISKEAAEASIGSLVDVAKLNDLDARFHAAYALSASQFELQSAMAAHAANPDDPQQLGRSISVLAQMLHQATDAKFEGVTSKINELQSSFGFKEKGAAMYAEQKAKFRDTTVQLLNAVRGIAEGKAAEEYSGANGEKQLHDFVAMWSNKVFTIKQLASYSDTPVHDRKALDSGVKFMKICKHAHLINVSSTDASKKVGHAIEPSLVFTLDEILGDPDAIKPIMSWFFGNDTDSERFTDIARQLCTVTEPIKNKQTALVLANLAQSSGGVQDLIIDEQHSPATEQKFMTHYSAKKMEKLHSMRGTLKNQLAEMESTYLRFKMEVPETERDAALQLLECSRLQTIKYGLISLCRHSASTSSSETGVAVRTSLQSAWDGHKDNEATVNYLGETLVTLVADTLAVNGTEQAVTDEVPAGDAKRVRAKAAPKKPPPSSGKASGAKKPSKGSPGA</sequence>
<evidence type="ECO:0000313" key="3">
    <source>
        <dbReference type="Proteomes" id="UP001189429"/>
    </source>
</evidence>
<dbReference type="Proteomes" id="UP001189429">
    <property type="component" value="Unassembled WGS sequence"/>
</dbReference>
<gene>
    <name evidence="2" type="ORF">PCOR1329_LOCUS53094</name>
</gene>